<comment type="caution">
    <text evidence="2">The sequence shown here is derived from an EMBL/GenBank/DDBJ whole genome shotgun (WGS) entry which is preliminary data.</text>
</comment>
<dbReference type="AlphaFoldDB" id="A0ABD2MYV6"/>
<reference evidence="2 3" key="1">
    <citation type="journal article" date="2021" name="BMC Biol.">
        <title>Horizontally acquired antibacterial genes associated with adaptive radiation of ladybird beetles.</title>
        <authorList>
            <person name="Li H.S."/>
            <person name="Tang X.F."/>
            <person name="Huang Y.H."/>
            <person name="Xu Z.Y."/>
            <person name="Chen M.L."/>
            <person name="Du X.Y."/>
            <person name="Qiu B.Y."/>
            <person name="Chen P.T."/>
            <person name="Zhang W."/>
            <person name="Slipinski A."/>
            <person name="Escalona H.E."/>
            <person name="Waterhouse R.M."/>
            <person name="Zwick A."/>
            <person name="Pang H."/>
        </authorList>
    </citation>
    <scope>NUCLEOTIDE SEQUENCE [LARGE SCALE GENOMIC DNA]</scope>
    <source>
        <strain evidence="2">SYSU2018</strain>
    </source>
</reference>
<feature type="region of interest" description="Disordered" evidence="1">
    <location>
        <begin position="1"/>
        <end position="23"/>
    </location>
</feature>
<dbReference type="Proteomes" id="UP001516400">
    <property type="component" value="Unassembled WGS sequence"/>
</dbReference>
<accession>A0ABD2MYV6</accession>
<keyword evidence="3" id="KW-1185">Reference proteome</keyword>
<evidence type="ECO:0000256" key="1">
    <source>
        <dbReference type="SAM" id="MobiDB-lite"/>
    </source>
</evidence>
<evidence type="ECO:0000313" key="2">
    <source>
        <dbReference type="EMBL" id="KAL3271650.1"/>
    </source>
</evidence>
<evidence type="ECO:0000313" key="3">
    <source>
        <dbReference type="Proteomes" id="UP001516400"/>
    </source>
</evidence>
<organism evidence="2 3">
    <name type="scientific">Cryptolaemus montrouzieri</name>
    <dbReference type="NCBI Taxonomy" id="559131"/>
    <lineage>
        <taxon>Eukaryota</taxon>
        <taxon>Metazoa</taxon>
        <taxon>Ecdysozoa</taxon>
        <taxon>Arthropoda</taxon>
        <taxon>Hexapoda</taxon>
        <taxon>Insecta</taxon>
        <taxon>Pterygota</taxon>
        <taxon>Neoptera</taxon>
        <taxon>Endopterygota</taxon>
        <taxon>Coleoptera</taxon>
        <taxon>Polyphaga</taxon>
        <taxon>Cucujiformia</taxon>
        <taxon>Coccinelloidea</taxon>
        <taxon>Coccinellidae</taxon>
        <taxon>Scymninae</taxon>
        <taxon>Scymnini</taxon>
        <taxon>Cryptolaemus</taxon>
    </lineage>
</organism>
<dbReference type="EMBL" id="JABFTP020000042">
    <property type="protein sequence ID" value="KAL3271650.1"/>
    <property type="molecule type" value="Genomic_DNA"/>
</dbReference>
<protein>
    <submittedName>
        <fullName evidence="2">Uncharacterized protein</fullName>
    </submittedName>
</protein>
<gene>
    <name evidence="2" type="ORF">HHI36_022124</name>
</gene>
<sequence>MEKNEQELQAIINSKSSPPEKFENIGIDDLTEQTTSAVDVTLKKISFETKPKKEKLSADTRKLINDERKMKRDTEELIDIERELKKDIRKDRRQYHTKIKQNAMDINMTAQQQQC</sequence>
<proteinExistence type="predicted"/>
<name>A0ABD2MYV6_9CUCU</name>